<dbReference type="GO" id="GO:0006772">
    <property type="term" value="P:thiamine metabolic process"/>
    <property type="evidence" value="ECO:0007669"/>
    <property type="project" value="UniProtKB-UniRule"/>
</dbReference>
<feature type="domain" description="Thiamin pyrophosphokinase thiamin-binding" evidence="6">
    <location>
        <begin position="146"/>
        <end position="210"/>
    </location>
</feature>
<dbReference type="InterPro" id="IPR053149">
    <property type="entry name" value="TPK"/>
</dbReference>
<evidence type="ECO:0000256" key="2">
    <source>
        <dbReference type="ARBA" id="ARBA00022741"/>
    </source>
</evidence>
<evidence type="ECO:0000256" key="5">
    <source>
        <dbReference type="NCBIfam" id="TIGR01378"/>
    </source>
</evidence>
<dbReference type="NCBIfam" id="TIGR01378">
    <property type="entry name" value="thi_PPkinase"/>
    <property type="match status" value="1"/>
</dbReference>
<dbReference type="PANTHER" id="PTHR41299">
    <property type="entry name" value="THIAMINE PYROPHOSPHOKINASE"/>
    <property type="match status" value="1"/>
</dbReference>
<dbReference type="InterPro" id="IPR036759">
    <property type="entry name" value="TPK_catalytic_sf"/>
</dbReference>
<dbReference type="InterPro" id="IPR007371">
    <property type="entry name" value="TPK_catalytic"/>
</dbReference>
<keyword evidence="3 7" id="KW-0418">Kinase</keyword>
<evidence type="ECO:0000313" key="8">
    <source>
        <dbReference type="Proteomes" id="UP000510886"/>
    </source>
</evidence>
<dbReference type="InterPro" id="IPR006282">
    <property type="entry name" value="Thi_PPkinase"/>
</dbReference>
<dbReference type="Pfam" id="PF04263">
    <property type="entry name" value="TPK_catalytic"/>
    <property type="match status" value="1"/>
</dbReference>
<sequence>MLINLLVGGPEAVLPSGFYEWAQTQPNWVGADQGAVRLLAHGITPCLAVGDFDSSTAQEIAMVQQQIKRAVIDPQKDDITDTEMALRYIRHDFPGVTQVNIFGATGARMDQLLANLLFVLKPEFEYFLDKVKLYDRNNTVSFYRPGQYTLVKEQGMKYLAFVPLTPVQGLELPDEKYRLPKTDFLLPISLSSNEFIGNKGHFTFSRGVVAVIQSCD</sequence>
<dbReference type="SMART" id="SM00983">
    <property type="entry name" value="TPK_B1_binding"/>
    <property type="match status" value="1"/>
</dbReference>
<keyword evidence="1 7" id="KW-0808">Transferase</keyword>
<dbReference type="CDD" id="cd07995">
    <property type="entry name" value="TPK"/>
    <property type="match status" value="1"/>
</dbReference>
<dbReference type="GO" id="GO:0016301">
    <property type="term" value="F:kinase activity"/>
    <property type="evidence" value="ECO:0007669"/>
    <property type="project" value="UniProtKB-KW"/>
</dbReference>
<keyword evidence="2" id="KW-0547">Nucleotide-binding</keyword>
<dbReference type="AlphaFoldDB" id="A0A7H9EJK6"/>
<evidence type="ECO:0000256" key="3">
    <source>
        <dbReference type="ARBA" id="ARBA00022777"/>
    </source>
</evidence>
<evidence type="ECO:0000256" key="1">
    <source>
        <dbReference type="ARBA" id="ARBA00022679"/>
    </source>
</evidence>
<evidence type="ECO:0000259" key="6">
    <source>
        <dbReference type="SMART" id="SM00983"/>
    </source>
</evidence>
<reference evidence="7 8" key="1">
    <citation type="submission" date="2020-01" db="EMBL/GenBank/DDBJ databases">
        <title>Complete and circular genome sequences of six lactobacillus isolates from horses.</title>
        <authorList>
            <person name="Hassan H.M."/>
        </authorList>
    </citation>
    <scope>NUCLEOTIDE SEQUENCE [LARGE SCALE GENOMIC DNA]</scope>
    <source>
        <strain evidence="7 8">1A</strain>
    </source>
</reference>
<dbReference type="GO" id="GO:0004788">
    <property type="term" value="F:thiamine diphosphokinase activity"/>
    <property type="evidence" value="ECO:0007669"/>
    <property type="project" value="UniProtKB-UniRule"/>
</dbReference>
<dbReference type="RefSeq" id="WP_180849580.1">
    <property type="nucleotide sequence ID" value="NZ_CP047418.1"/>
</dbReference>
<protein>
    <recommendedName>
        <fullName evidence="5">Thiamine diphosphokinase</fullName>
        <ecNumber evidence="5">2.7.6.2</ecNumber>
    </recommendedName>
</protein>
<evidence type="ECO:0000256" key="4">
    <source>
        <dbReference type="ARBA" id="ARBA00022840"/>
    </source>
</evidence>
<evidence type="ECO:0000313" key="7">
    <source>
        <dbReference type="EMBL" id="QLL77816.1"/>
    </source>
</evidence>
<dbReference type="KEGG" id="lsw:GTO87_03875"/>
<proteinExistence type="predicted"/>
<dbReference type="SUPFAM" id="SSF63999">
    <property type="entry name" value="Thiamin pyrophosphokinase, catalytic domain"/>
    <property type="match status" value="1"/>
</dbReference>
<dbReference type="Gene3D" id="3.40.50.10240">
    <property type="entry name" value="Thiamin pyrophosphokinase, catalytic domain"/>
    <property type="match status" value="1"/>
</dbReference>
<dbReference type="Pfam" id="PF04265">
    <property type="entry name" value="TPK_B1_binding"/>
    <property type="match status" value="1"/>
</dbReference>
<keyword evidence="4" id="KW-0067">ATP-binding</keyword>
<dbReference type="Proteomes" id="UP000510886">
    <property type="component" value="Chromosome"/>
</dbReference>
<dbReference type="InterPro" id="IPR007373">
    <property type="entry name" value="Thiamin_PyroPKinase_B1-bd"/>
</dbReference>
<accession>A0A7H9EJK6</accession>
<name>A0A7H9EJK6_9LACO</name>
<dbReference type="GO" id="GO:0030975">
    <property type="term" value="F:thiamine binding"/>
    <property type="evidence" value="ECO:0007669"/>
    <property type="project" value="InterPro"/>
</dbReference>
<dbReference type="GO" id="GO:0009229">
    <property type="term" value="P:thiamine diphosphate biosynthetic process"/>
    <property type="evidence" value="ECO:0007669"/>
    <property type="project" value="InterPro"/>
</dbReference>
<organism evidence="7 8">
    <name type="scientific">Ligilactobacillus saerimneri</name>
    <dbReference type="NCBI Taxonomy" id="228229"/>
    <lineage>
        <taxon>Bacteria</taxon>
        <taxon>Bacillati</taxon>
        <taxon>Bacillota</taxon>
        <taxon>Bacilli</taxon>
        <taxon>Lactobacillales</taxon>
        <taxon>Lactobacillaceae</taxon>
        <taxon>Ligilactobacillus</taxon>
    </lineage>
</organism>
<dbReference type="EC" id="2.7.6.2" evidence="5"/>
<dbReference type="PANTHER" id="PTHR41299:SF1">
    <property type="entry name" value="THIAMINE PYROPHOSPHOKINASE"/>
    <property type="match status" value="1"/>
</dbReference>
<dbReference type="GO" id="GO:0005524">
    <property type="term" value="F:ATP binding"/>
    <property type="evidence" value="ECO:0007669"/>
    <property type="project" value="UniProtKB-KW"/>
</dbReference>
<dbReference type="EMBL" id="CP047418">
    <property type="protein sequence ID" value="QLL77816.1"/>
    <property type="molecule type" value="Genomic_DNA"/>
</dbReference>
<gene>
    <name evidence="7" type="ORF">GTO87_03875</name>
</gene>